<evidence type="ECO:0000313" key="2">
    <source>
        <dbReference type="EMBL" id="CAL1529084.1"/>
    </source>
</evidence>
<evidence type="ECO:0000259" key="1">
    <source>
        <dbReference type="Pfam" id="PF23321"/>
    </source>
</evidence>
<accession>A0AAV2H5V1</accession>
<keyword evidence="3" id="KW-1185">Reference proteome</keyword>
<proteinExistence type="predicted"/>
<comment type="caution">
    <text evidence="2">The sequence shown here is derived from an EMBL/GenBank/DDBJ whole genome shotgun (WGS) entry which is preliminary data.</text>
</comment>
<feature type="non-terminal residue" evidence="2">
    <location>
        <position position="1"/>
    </location>
</feature>
<dbReference type="Pfam" id="PF23321">
    <property type="entry name" value="R1_ABCA1"/>
    <property type="match status" value="1"/>
</dbReference>
<dbReference type="EMBL" id="CAXITT010000042">
    <property type="protein sequence ID" value="CAL1529084.1"/>
    <property type="molecule type" value="Genomic_DNA"/>
</dbReference>
<dbReference type="InterPro" id="IPR056264">
    <property type="entry name" value="R2_ABCA1-4-like"/>
</dbReference>
<feature type="domain" description="ABCA1-4-like C-terminal R2 regulatory" evidence="1">
    <location>
        <begin position="7"/>
        <end position="57"/>
    </location>
</feature>
<organism evidence="2 3">
    <name type="scientific">Lymnaea stagnalis</name>
    <name type="common">Great pond snail</name>
    <name type="synonym">Helix stagnalis</name>
    <dbReference type="NCBI Taxonomy" id="6523"/>
    <lineage>
        <taxon>Eukaryota</taxon>
        <taxon>Metazoa</taxon>
        <taxon>Spiralia</taxon>
        <taxon>Lophotrochozoa</taxon>
        <taxon>Mollusca</taxon>
        <taxon>Gastropoda</taxon>
        <taxon>Heterobranchia</taxon>
        <taxon>Euthyneura</taxon>
        <taxon>Panpulmonata</taxon>
        <taxon>Hygrophila</taxon>
        <taxon>Lymnaeoidea</taxon>
        <taxon>Lymnaeidae</taxon>
        <taxon>Lymnaea</taxon>
    </lineage>
</organism>
<sequence>STSILVDSLRQRFANAALFHDQMDFVHVQIPYESHSLADIFSLMESTKKHLKIRDYTLGHTKLNHVMYAFEKALKESHDIVLDKYNSSAENFKKCANENVKMGRECNESSERVG</sequence>
<dbReference type="AlphaFoldDB" id="A0AAV2H5V1"/>
<evidence type="ECO:0000313" key="3">
    <source>
        <dbReference type="Proteomes" id="UP001497497"/>
    </source>
</evidence>
<reference evidence="2 3" key="1">
    <citation type="submission" date="2024-04" db="EMBL/GenBank/DDBJ databases">
        <authorList>
            <consortium name="Genoscope - CEA"/>
            <person name="William W."/>
        </authorList>
    </citation>
    <scope>NUCLEOTIDE SEQUENCE [LARGE SCALE GENOMIC DNA]</scope>
</reference>
<gene>
    <name evidence="2" type="ORF">GSLYS_00003239001</name>
</gene>
<protein>
    <recommendedName>
        <fullName evidence="1">ABCA1-4-like C-terminal R2 regulatory domain-containing protein</fullName>
    </recommendedName>
</protein>
<name>A0AAV2H5V1_LYMST</name>
<dbReference type="Proteomes" id="UP001497497">
    <property type="component" value="Unassembled WGS sequence"/>
</dbReference>